<dbReference type="GO" id="GO:0005634">
    <property type="term" value="C:nucleus"/>
    <property type="evidence" value="ECO:0007669"/>
    <property type="project" value="UniProtKB-SubCell"/>
</dbReference>
<evidence type="ECO:0000256" key="1">
    <source>
        <dbReference type="ARBA" id="ARBA00004123"/>
    </source>
</evidence>
<dbReference type="PANTHER" id="PTHR15272">
    <property type="entry name" value="CHROMATIN ASSEMBLY FACTOR 1 SUBUNIT A CAF-1 SUBUNIT A"/>
    <property type="match status" value="1"/>
</dbReference>
<comment type="subcellular location">
    <subcellularLocation>
        <location evidence="1">Nucleus</location>
    </subcellularLocation>
</comment>
<feature type="compositionally biased region" description="Polar residues" evidence="7">
    <location>
        <begin position="180"/>
        <end position="207"/>
    </location>
</feature>
<dbReference type="eggNOG" id="KOG4363">
    <property type="taxonomic scope" value="Eukaryota"/>
</dbReference>
<feature type="domain" description="Chromatin assembly factor 1 subunit Cac1-like C-terminal" evidence="10">
    <location>
        <begin position="554"/>
        <end position="609"/>
    </location>
</feature>
<dbReference type="Proteomes" id="UP000016935">
    <property type="component" value="Unassembled WGS sequence"/>
</dbReference>
<accession>R0JSS6</accession>
<dbReference type="GeneID" id="19395773"/>
<keyword evidence="2" id="KW-0235">DNA replication</keyword>
<evidence type="ECO:0000256" key="5">
    <source>
        <dbReference type="ARBA" id="ARBA00023204"/>
    </source>
</evidence>
<evidence type="ECO:0000259" key="10">
    <source>
        <dbReference type="Pfam" id="PF21796"/>
    </source>
</evidence>
<feature type="compositionally biased region" description="Acidic residues" evidence="7">
    <location>
        <begin position="377"/>
        <end position="418"/>
    </location>
</feature>
<dbReference type="GO" id="GO:0033186">
    <property type="term" value="C:CAF-1 complex"/>
    <property type="evidence" value="ECO:0007669"/>
    <property type="project" value="TreeGrafter"/>
</dbReference>
<sequence length="612" mass="67527">MEDPAPAAPVSQKRPLEEEVQPPITPAKSTISSQASTPLSEVSVQTPSPLRNKASNPTGPTNTKPGDDQPLSSQNASTMIVTHQPAKRRRLTTQEKEAQRLEKEAKAKAREEKKAQKEAEEKLKAEQKAQRDEEKRKKNEERDEKKRLKEEEQQRLEEEKAKKARSQMKLNAFFTKPKTGPSSGQAAVASSQNPAASVSLPDTSGANSDLIPPSPQKTIAKNAQSDYERYFLPFNVPAHTILAPTNCLLNSPEKLEAARQRLDNIIAQNNAPGKTITPETLASLFPQRDVRGHKTATISEVVDCVNSSSDHPIHVTAEKGATSRHPLEMLREIPIKYIHFCTDVRPPYCGTYTRPYTDAQARRLARNPLSKARQDTDYDYDSEAEWDEPEEGEDLDSDGEDDNEEDAEDDMDGFLDDEEDPQLKRGLISGDLVPVNTGLCWEDADSVSRLNDGSDAICTEFKEFKMEFLLDPQMRSIDPFSTAYWTPEPAVVAPAASVVTKETSGSGAMNPPRAPLTQRTMNGLLNTLNGPQNASSSTSSKPSKNKRMVPAEQLPAFKAEIEGKDLTKLGMIESLKKAFPKLPKDAISNTLSAVAARVGPTEKEKRWVLINP</sequence>
<dbReference type="HOGENOM" id="CLU_013392_1_0_1"/>
<dbReference type="STRING" id="671987.R0JSS6"/>
<evidence type="ECO:0000256" key="7">
    <source>
        <dbReference type="SAM" id="MobiDB-lite"/>
    </source>
</evidence>
<dbReference type="Pfam" id="PF11600">
    <property type="entry name" value="CAF1A_acidic"/>
    <property type="match status" value="1"/>
</dbReference>
<feature type="region of interest" description="Disordered" evidence="7">
    <location>
        <begin position="365"/>
        <end position="418"/>
    </location>
</feature>
<name>R0JSS6_EXST2</name>
<proteinExistence type="predicted"/>
<feature type="domain" description="Chromatin assembly factor 1 subunit A dimerization" evidence="9">
    <location>
        <begin position="336"/>
        <end position="410"/>
    </location>
</feature>
<feature type="region of interest" description="Disordered" evidence="7">
    <location>
        <begin position="523"/>
        <end position="549"/>
    </location>
</feature>
<feature type="compositionally biased region" description="Basic and acidic residues" evidence="7">
    <location>
        <begin position="92"/>
        <end position="161"/>
    </location>
</feature>
<evidence type="ECO:0008006" key="13">
    <source>
        <dbReference type="Google" id="ProtNLM"/>
    </source>
</evidence>
<dbReference type="Pfam" id="PF12253">
    <property type="entry name" value="CAF1A_dimeriz"/>
    <property type="match status" value="1"/>
</dbReference>
<evidence type="ECO:0000256" key="3">
    <source>
        <dbReference type="ARBA" id="ARBA00022763"/>
    </source>
</evidence>
<keyword evidence="6" id="KW-0539">Nucleus</keyword>
<evidence type="ECO:0000256" key="2">
    <source>
        <dbReference type="ARBA" id="ARBA00022705"/>
    </source>
</evidence>
<dbReference type="OrthoDB" id="79480at2759"/>
<reference evidence="11 12" key="1">
    <citation type="journal article" date="2012" name="PLoS Pathog.">
        <title>Diverse lifestyles and strategies of plant pathogenesis encoded in the genomes of eighteen Dothideomycetes fungi.</title>
        <authorList>
            <person name="Ohm R.A."/>
            <person name="Feau N."/>
            <person name="Henrissat B."/>
            <person name="Schoch C.L."/>
            <person name="Horwitz B.A."/>
            <person name="Barry K.W."/>
            <person name="Condon B.J."/>
            <person name="Copeland A.C."/>
            <person name="Dhillon B."/>
            <person name="Glaser F."/>
            <person name="Hesse C.N."/>
            <person name="Kosti I."/>
            <person name="LaButti K."/>
            <person name="Lindquist E.A."/>
            <person name="Lucas S."/>
            <person name="Salamov A.A."/>
            <person name="Bradshaw R.E."/>
            <person name="Ciuffetti L."/>
            <person name="Hamelin R.C."/>
            <person name="Kema G.H.J."/>
            <person name="Lawrence C."/>
            <person name="Scott J.A."/>
            <person name="Spatafora J.W."/>
            <person name="Turgeon B.G."/>
            <person name="de Wit P.J.G.M."/>
            <person name="Zhong S."/>
            <person name="Goodwin S.B."/>
            <person name="Grigoriev I.V."/>
        </authorList>
    </citation>
    <scope>NUCLEOTIDE SEQUENCE [LARGE SCALE GENOMIC DNA]</scope>
    <source>
        <strain evidence="12">28A</strain>
    </source>
</reference>
<keyword evidence="4" id="KW-0143">Chaperone</keyword>
<evidence type="ECO:0000313" key="12">
    <source>
        <dbReference type="Proteomes" id="UP000016935"/>
    </source>
</evidence>
<evidence type="ECO:0000256" key="6">
    <source>
        <dbReference type="ARBA" id="ARBA00023242"/>
    </source>
</evidence>
<evidence type="ECO:0000259" key="9">
    <source>
        <dbReference type="Pfam" id="PF12253"/>
    </source>
</evidence>
<protein>
    <recommendedName>
        <fullName evidence="13">Chromatin assembly factor 1 subunit A</fullName>
    </recommendedName>
</protein>
<dbReference type="InterPro" id="IPR022043">
    <property type="entry name" value="CAF1A_DD"/>
</dbReference>
<dbReference type="PANTHER" id="PTHR15272:SF0">
    <property type="entry name" value="CHROMATIN ASSEMBLY FACTOR 1 SUBUNIT A"/>
    <property type="match status" value="1"/>
</dbReference>
<feature type="compositionally biased region" description="Polar residues" evidence="7">
    <location>
        <begin position="523"/>
        <end position="534"/>
    </location>
</feature>
<dbReference type="Pfam" id="PF21796">
    <property type="entry name" value="Cac1_C"/>
    <property type="match status" value="1"/>
</dbReference>
<dbReference type="EMBL" id="KB908814">
    <property type="protein sequence ID" value="EOA84118.1"/>
    <property type="molecule type" value="Genomic_DNA"/>
</dbReference>
<keyword evidence="5" id="KW-0234">DNA repair</keyword>
<evidence type="ECO:0000256" key="4">
    <source>
        <dbReference type="ARBA" id="ARBA00023186"/>
    </source>
</evidence>
<feature type="domain" description="Chromatin assembly factor 1 p150 subunit acidic region" evidence="8">
    <location>
        <begin position="86"/>
        <end position="186"/>
    </location>
</feature>
<evidence type="ECO:0000259" key="8">
    <source>
        <dbReference type="Pfam" id="PF11600"/>
    </source>
</evidence>
<dbReference type="AlphaFoldDB" id="R0JSS6"/>
<dbReference type="GO" id="GO:0006281">
    <property type="term" value="P:DNA repair"/>
    <property type="evidence" value="ECO:0007669"/>
    <property type="project" value="UniProtKB-KW"/>
</dbReference>
<reference evidence="11 12" key="2">
    <citation type="journal article" date="2013" name="PLoS Genet.">
        <title>Comparative genome structure, secondary metabolite, and effector coding capacity across Cochliobolus pathogens.</title>
        <authorList>
            <person name="Condon B.J."/>
            <person name="Leng Y."/>
            <person name="Wu D."/>
            <person name="Bushley K.E."/>
            <person name="Ohm R.A."/>
            <person name="Otillar R."/>
            <person name="Martin J."/>
            <person name="Schackwitz W."/>
            <person name="Grimwood J."/>
            <person name="MohdZainudin N."/>
            <person name="Xue C."/>
            <person name="Wang R."/>
            <person name="Manning V.A."/>
            <person name="Dhillon B."/>
            <person name="Tu Z.J."/>
            <person name="Steffenson B.J."/>
            <person name="Salamov A."/>
            <person name="Sun H."/>
            <person name="Lowry S."/>
            <person name="LaButti K."/>
            <person name="Han J."/>
            <person name="Copeland A."/>
            <person name="Lindquist E."/>
            <person name="Barry K."/>
            <person name="Schmutz J."/>
            <person name="Baker S.E."/>
            <person name="Ciuffetti L.M."/>
            <person name="Grigoriev I.V."/>
            <person name="Zhong S."/>
            <person name="Turgeon B.G."/>
        </authorList>
    </citation>
    <scope>NUCLEOTIDE SEQUENCE [LARGE SCALE GENOMIC DNA]</scope>
    <source>
        <strain evidence="12">28A</strain>
    </source>
</reference>
<keyword evidence="12" id="KW-1185">Reference proteome</keyword>
<evidence type="ECO:0000313" key="11">
    <source>
        <dbReference type="EMBL" id="EOA84118.1"/>
    </source>
</evidence>
<dbReference type="InterPro" id="IPR021644">
    <property type="entry name" value="CAF-1_p150_acidic"/>
</dbReference>
<dbReference type="GO" id="GO:0006334">
    <property type="term" value="P:nucleosome assembly"/>
    <property type="evidence" value="ECO:0007669"/>
    <property type="project" value="TreeGrafter"/>
</dbReference>
<feature type="region of interest" description="Disordered" evidence="7">
    <location>
        <begin position="1"/>
        <end position="214"/>
    </location>
</feature>
<gene>
    <name evidence="11" type="ORF">SETTUDRAFT_119136</name>
</gene>
<feature type="compositionally biased region" description="Polar residues" evidence="7">
    <location>
        <begin position="27"/>
        <end position="81"/>
    </location>
</feature>
<dbReference type="GO" id="GO:0006260">
    <property type="term" value="P:DNA replication"/>
    <property type="evidence" value="ECO:0007669"/>
    <property type="project" value="UniProtKB-KW"/>
</dbReference>
<dbReference type="RefSeq" id="XP_008028508.1">
    <property type="nucleotide sequence ID" value="XM_008030317.1"/>
</dbReference>
<organism evidence="11 12">
    <name type="scientific">Exserohilum turcicum (strain 28A)</name>
    <name type="common">Northern leaf blight fungus</name>
    <name type="synonym">Setosphaeria turcica</name>
    <dbReference type="NCBI Taxonomy" id="671987"/>
    <lineage>
        <taxon>Eukaryota</taxon>
        <taxon>Fungi</taxon>
        <taxon>Dikarya</taxon>
        <taxon>Ascomycota</taxon>
        <taxon>Pezizomycotina</taxon>
        <taxon>Dothideomycetes</taxon>
        <taxon>Pleosporomycetidae</taxon>
        <taxon>Pleosporales</taxon>
        <taxon>Pleosporineae</taxon>
        <taxon>Pleosporaceae</taxon>
        <taxon>Exserohilum</taxon>
    </lineage>
</organism>
<keyword evidence="3" id="KW-0227">DNA damage</keyword>
<dbReference type="InterPro" id="IPR048800">
    <property type="entry name" value="Cac1-like_C"/>
</dbReference>